<name>A0A075FN82_9EURY</name>
<dbReference type="SMART" id="SM00028">
    <property type="entry name" value="TPR"/>
    <property type="match status" value="1"/>
</dbReference>
<protein>
    <submittedName>
        <fullName evidence="1">Uncharacterized protein</fullName>
    </submittedName>
</protein>
<proteinExistence type="predicted"/>
<dbReference type="AlphaFoldDB" id="A0A075FN82"/>
<reference evidence="1" key="1">
    <citation type="journal article" date="2014" name="Genome Biol. Evol.">
        <title>Pangenome evidence for extensive interdomain horizontal transfer affecting lineage core and shell genes in uncultured planktonic thaumarchaeota and euryarchaeota.</title>
        <authorList>
            <person name="Deschamps P."/>
            <person name="Zivanovic Y."/>
            <person name="Moreira D."/>
            <person name="Rodriguez-Valera F."/>
            <person name="Lopez-Garcia P."/>
        </authorList>
    </citation>
    <scope>NUCLEOTIDE SEQUENCE</scope>
</reference>
<dbReference type="InterPro" id="IPR011990">
    <property type="entry name" value="TPR-like_helical_dom_sf"/>
</dbReference>
<evidence type="ECO:0000313" key="1">
    <source>
        <dbReference type="EMBL" id="AIE93045.1"/>
    </source>
</evidence>
<accession>A0A075FN82</accession>
<dbReference type="EMBL" id="KF900384">
    <property type="protein sequence ID" value="AIE93045.1"/>
    <property type="molecule type" value="Genomic_DNA"/>
</dbReference>
<dbReference type="InterPro" id="IPR019734">
    <property type="entry name" value="TPR_rpt"/>
</dbReference>
<dbReference type="Gene3D" id="1.25.40.10">
    <property type="entry name" value="Tetratricopeptide repeat domain"/>
    <property type="match status" value="1"/>
</dbReference>
<dbReference type="SUPFAM" id="SSF48452">
    <property type="entry name" value="TPR-like"/>
    <property type="match status" value="1"/>
</dbReference>
<organism evidence="1">
    <name type="scientific">uncultured marine group II/III euryarchaeote AD1000_31_D05</name>
    <dbReference type="NCBI Taxonomy" id="1457753"/>
    <lineage>
        <taxon>Archaea</taxon>
        <taxon>Methanobacteriati</taxon>
        <taxon>Methanobacteriota</taxon>
        <taxon>environmental samples</taxon>
    </lineage>
</organism>
<sequence>MAGPVWRNVYDLTEDQVHRLDQAEDHMEMMEINDAERMLLALLEEAPDCIPALNNLGHLHGRYLSDFERAVEYYDRVLSLEPDNAWARDERRRYRRYQTYD</sequence>